<reference evidence="2" key="1">
    <citation type="submission" date="2021-01" db="EMBL/GenBank/DDBJ databases">
        <title>Whole genome shotgun sequence of Sinosporangium siamense NBRC 109515.</title>
        <authorList>
            <person name="Komaki H."/>
            <person name="Tamura T."/>
        </authorList>
    </citation>
    <scope>NUCLEOTIDE SEQUENCE</scope>
    <source>
        <strain evidence="2">NBRC 109515</strain>
    </source>
</reference>
<gene>
    <name evidence="2" type="ORF">Ssi02_16750</name>
</gene>
<proteinExistence type="predicted"/>
<dbReference type="EMBL" id="BOOW01000009">
    <property type="protein sequence ID" value="GII91444.1"/>
    <property type="molecule type" value="Genomic_DNA"/>
</dbReference>
<evidence type="ECO:0000313" key="2">
    <source>
        <dbReference type="EMBL" id="GII91444.1"/>
    </source>
</evidence>
<comment type="caution">
    <text evidence="2">The sequence shown here is derived from an EMBL/GenBank/DDBJ whole genome shotgun (WGS) entry which is preliminary data.</text>
</comment>
<dbReference type="AlphaFoldDB" id="A0A919VAT9"/>
<name>A0A919VAT9_9ACTN</name>
<protein>
    <submittedName>
        <fullName evidence="2">Uncharacterized protein</fullName>
    </submittedName>
</protein>
<dbReference type="Proteomes" id="UP000606172">
    <property type="component" value="Unassembled WGS sequence"/>
</dbReference>
<sequence length="84" mass="9034">MKSLPGGGTAERRGRRPSWTIRLTCHTDPADRTGPIDFPQALHHAGGEDAADHTAGQANTAAQYLTKSCLTPPDRRFAAEVRPV</sequence>
<feature type="region of interest" description="Disordered" evidence="1">
    <location>
        <begin position="1"/>
        <end position="20"/>
    </location>
</feature>
<evidence type="ECO:0000256" key="1">
    <source>
        <dbReference type="SAM" id="MobiDB-lite"/>
    </source>
</evidence>
<keyword evidence="3" id="KW-1185">Reference proteome</keyword>
<organism evidence="2 3">
    <name type="scientific">Sinosporangium siamense</name>
    <dbReference type="NCBI Taxonomy" id="1367973"/>
    <lineage>
        <taxon>Bacteria</taxon>
        <taxon>Bacillati</taxon>
        <taxon>Actinomycetota</taxon>
        <taxon>Actinomycetes</taxon>
        <taxon>Streptosporangiales</taxon>
        <taxon>Streptosporangiaceae</taxon>
        <taxon>Sinosporangium</taxon>
    </lineage>
</organism>
<evidence type="ECO:0000313" key="3">
    <source>
        <dbReference type="Proteomes" id="UP000606172"/>
    </source>
</evidence>
<accession>A0A919VAT9</accession>